<proteinExistence type="predicted"/>
<evidence type="ECO:0000256" key="1">
    <source>
        <dbReference type="SAM" id="MobiDB-lite"/>
    </source>
</evidence>
<dbReference type="AlphaFoldDB" id="A0A9W6ZMC1"/>
<dbReference type="Proteomes" id="UP001162640">
    <property type="component" value="Unassembled WGS sequence"/>
</dbReference>
<dbReference type="EMBL" id="BLQM01000029">
    <property type="protein sequence ID" value="GMH52860.1"/>
    <property type="molecule type" value="Genomic_DNA"/>
</dbReference>
<reference evidence="3" key="1">
    <citation type="journal article" date="2023" name="Commun. Biol.">
        <title>Genome analysis of Parmales, the sister group of diatoms, reveals the evolutionary specialization of diatoms from phago-mixotrophs to photoautotrophs.</title>
        <authorList>
            <person name="Ban H."/>
            <person name="Sato S."/>
            <person name="Yoshikawa S."/>
            <person name="Yamada K."/>
            <person name="Nakamura Y."/>
            <person name="Ichinomiya M."/>
            <person name="Sato N."/>
            <person name="Blanc-Mathieu R."/>
            <person name="Endo H."/>
            <person name="Kuwata A."/>
            <person name="Ogata H."/>
        </authorList>
    </citation>
    <scope>NUCLEOTIDE SEQUENCE [LARGE SCALE GENOMIC DNA]</scope>
</reference>
<feature type="region of interest" description="Disordered" evidence="1">
    <location>
        <begin position="1"/>
        <end position="52"/>
    </location>
</feature>
<protein>
    <submittedName>
        <fullName evidence="2">Uncharacterized protein</fullName>
    </submittedName>
</protein>
<evidence type="ECO:0000313" key="3">
    <source>
        <dbReference type="Proteomes" id="UP001162640"/>
    </source>
</evidence>
<feature type="compositionally biased region" description="Basic and acidic residues" evidence="1">
    <location>
        <begin position="1"/>
        <end position="10"/>
    </location>
</feature>
<comment type="caution">
    <text evidence="2">The sequence shown here is derived from an EMBL/GenBank/DDBJ whole genome shotgun (WGS) entry which is preliminary data.</text>
</comment>
<evidence type="ECO:0000313" key="2">
    <source>
        <dbReference type="EMBL" id="GMH52860.1"/>
    </source>
</evidence>
<sequence>MSSSAARHETVGGGAARAVVRTTVDNSSNSSSNSSNSSNINAINNSINQPKTPNALLSVKFNDNVSSALAAASAISMVESVLKTPKTPKTPSSRRMSLRRMSVESDIGKENVGNGRESTSTESAIKKRIRSQISMPEQR</sequence>
<accession>A0A9W6ZMC1</accession>
<name>A0A9W6ZMC1_9STRA</name>
<organism evidence="2 3">
    <name type="scientific">Triparma laevis f. inornata</name>
    <dbReference type="NCBI Taxonomy" id="1714386"/>
    <lineage>
        <taxon>Eukaryota</taxon>
        <taxon>Sar</taxon>
        <taxon>Stramenopiles</taxon>
        <taxon>Ochrophyta</taxon>
        <taxon>Bolidophyceae</taxon>
        <taxon>Parmales</taxon>
        <taxon>Triparmaceae</taxon>
        <taxon>Triparma</taxon>
    </lineage>
</organism>
<feature type="compositionally biased region" description="Low complexity" evidence="1">
    <location>
        <begin position="26"/>
        <end position="48"/>
    </location>
</feature>
<feature type="region of interest" description="Disordered" evidence="1">
    <location>
        <begin position="84"/>
        <end position="139"/>
    </location>
</feature>
<gene>
    <name evidence="2" type="ORF">TL16_g01327</name>
</gene>